<evidence type="ECO:0000256" key="1">
    <source>
        <dbReference type="ARBA" id="ARBA00004141"/>
    </source>
</evidence>
<dbReference type="AlphaFoldDB" id="A0AAP3EVE8"/>
<evidence type="ECO:0000256" key="5">
    <source>
        <dbReference type="ARBA" id="ARBA00023136"/>
    </source>
</evidence>
<proteinExistence type="predicted"/>
<dbReference type="InterPro" id="IPR050475">
    <property type="entry name" value="Prenyltransferase_related"/>
</dbReference>
<dbReference type="Proteomes" id="UP001207440">
    <property type="component" value="Unassembled WGS sequence"/>
</dbReference>
<dbReference type="RefSeq" id="WP_064964669.1">
    <property type="nucleotide sequence ID" value="NZ_CP029760.1"/>
</dbReference>
<keyword evidence="5 6" id="KW-0472">Membrane</keyword>
<feature type="transmembrane region" description="Helical" evidence="6">
    <location>
        <begin position="20"/>
        <end position="49"/>
    </location>
</feature>
<comment type="caution">
    <text evidence="7">The sequence shown here is derived from an EMBL/GenBank/DDBJ whole genome shotgun (WGS) entry which is preliminary data.</text>
</comment>
<evidence type="ECO:0000256" key="3">
    <source>
        <dbReference type="ARBA" id="ARBA00022692"/>
    </source>
</evidence>
<evidence type="ECO:0000313" key="7">
    <source>
        <dbReference type="EMBL" id="MCW0524050.1"/>
    </source>
</evidence>
<dbReference type="CDD" id="cd13961">
    <property type="entry name" value="PT_UbiA_DGGGPS"/>
    <property type="match status" value="1"/>
</dbReference>
<dbReference type="PANTHER" id="PTHR42723">
    <property type="entry name" value="CHLOROPHYLL SYNTHASE"/>
    <property type="match status" value="1"/>
</dbReference>
<dbReference type="Pfam" id="PF01040">
    <property type="entry name" value="UbiA"/>
    <property type="match status" value="1"/>
</dbReference>
<dbReference type="GO" id="GO:0016020">
    <property type="term" value="C:membrane"/>
    <property type="evidence" value="ECO:0007669"/>
    <property type="project" value="UniProtKB-SubCell"/>
</dbReference>
<feature type="transmembrane region" description="Helical" evidence="6">
    <location>
        <begin position="69"/>
        <end position="90"/>
    </location>
</feature>
<feature type="transmembrane region" description="Helical" evidence="6">
    <location>
        <begin position="291"/>
        <end position="308"/>
    </location>
</feature>
<comment type="subcellular location">
    <subcellularLocation>
        <location evidence="1">Membrane</location>
        <topology evidence="1">Multi-pass membrane protein</topology>
    </subcellularLocation>
</comment>
<evidence type="ECO:0000256" key="2">
    <source>
        <dbReference type="ARBA" id="ARBA00022475"/>
    </source>
</evidence>
<keyword evidence="4 6" id="KW-1133">Transmembrane helix</keyword>
<evidence type="ECO:0000313" key="8">
    <source>
        <dbReference type="Proteomes" id="UP001207440"/>
    </source>
</evidence>
<feature type="transmembrane region" description="Helical" evidence="6">
    <location>
        <begin position="186"/>
        <end position="204"/>
    </location>
</feature>
<keyword evidence="2" id="KW-1003">Cell membrane</keyword>
<gene>
    <name evidence="7" type="ORF">OKE68_06965</name>
</gene>
<feature type="transmembrane region" description="Helical" evidence="6">
    <location>
        <begin position="258"/>
        <end position="279"/>
    </location>
</feature>
<dbReference type="GO" id="GO:0016765">
    <property type="term" value="F:transferase activity, transferring alkyl or aryl (other than methyl) groups"/>
    <property type="evidence" value="ECO:0007669"/>
    <property type="project" value="InterPro"/>
</dbReference>
<protein>
    <submittedName>
        <fullName evidence="7">Geranylgeranylglycerol-phosphate geranylgeranyltransferase</fullName>
    </submittedName>
</protein>
<keyword evidence="3 6" id="KW-0812">Transmembrane</keyword>
<feature type="transmembrane region" description="Helical" evidence="6">
    <location>
        <begin position="163"/>
        <end position="180"/>
    </location>
</feature>
<name>A0AAP3EVE8_RIEAN</name>
<dbReference type="Gene3D" id="1.10.357.140">
    <property type="entry name" value="UbiA prenyltransferase"/>
    <property type="match status" value="1"/>
</dbReference>
<evidence type="ECO:0000256" key="6">
    <source>
        <dbReference type="SAM" id="Phobius"/>
    </source>
</evidence>
<evidence type="ECO:0000256" key="4">
    <source>
        <dbReference type="ARBA" id="ARBA00022989"/>
    </source>
</evidence>
<dbReference type="InterPro" id="IPR044878">
    <property type="entry name" value="UbiA_sf"/>
</dbReference>
<sequence length="312" mass="36745">MQLSNSDFQKLRSKLERRRWFYRASQMVSLMLGARVFVLAFYVFTLYVSTFFLFNQEESLRAFVFDYKVHGIIACSLLSIAAGGLINQFYDKEKDQITKPFRSYFQSFVKEKYILYSYLLLNVLSLGIALVLSYRILIFFLIYQFLIWFYSHKLSRIAVVNNLTYVSLSLYPFFGLLVYYRHFSGLLFLMSVFLFILLLIIDVIKDIVTRAADKLFGYTTIPVLLGKTKTIYLLYLLLITNSLTSYLIVNELKYFNLVAYYFSVSILVYLLVGISLYFFRYSKMSRLINALRVWVFIGVVFMLLNGIFERIA</sequence>
<dbReference type="EMBL" id="JAOZYT010000038">
    <property type="protein sequence ID" value="MCW0524050.1"/>
    <property type="molecule type" value="Genomic_DNA"/>
</dbReference>
<organism evidence="7 8">
    <name type="scientific">Riemerella anatipestifer</name>
    <name type="common">Moraxella anatipestifer</name>
    <dbReference type="NCBI Taxonomy" id="34085"/>
    <lineage>
        <taxon>Bacteria</taxon>
        <taxon>Pseudomonadati</taxon>
        <taxon>Bacteroidota</taxon>
        <taxon>Flavobacteriia</taxon>
        <taxon>Flavobacteriales</taxon>
        <taxon>Weeksellaceae</taxon>
        <taxon>Riemerella</taxon>
    </lineage>
</organism>
<dbReference type="InterPro" id="IPR000537">
    <property type="entry name" value="UbiA_prenyltransferase"/>
</dbReference>
<accession>A0AAP3EVE8</accession>
<reference evidence="7" key="1">
    <citation type="submission" date="2022-10" db="EMBL/GenBank/DDBJ databases">
        <title>Sifting through the core-genome to identify putative cross-protective antigens against Riemerella anatipestifer.</title>
        <authorList>
            <person name="Zheng X."/>
            <person name="Zhang W."/>
        </authorList>
    </citation>
    <scope>NUCLEOTIDE SEQUENCE</scope>
    <source>
        <strain evidence="7">ZWRA178</strain>
    </source>
</reference>
<dbReference type="PANTHER" id="PTHR42723:SF1">
    <property type="entry name" value="CHLOROPHYLL SYNTHASE, CHLOROPLASTIC"/>
    <property type="match status" value="1"/>
</dbReference>